<evidence type="ECO:0000313" key="2">
    <source>
        <dbReference type="EMBL" id="ACO67009.1"/>
    </source>
</evidence>
<evidence type="ECO:0008006" key="4">
    <source>
        <dbReference type="Google" id="ProtNLM"/>
    </source>
</evidence>
<dbReference type="Proteomes" id="UP000002009">
    <property type="component" value="Chromosome 13"/>
</dbReference>
<dbReference type="RefSeq" id="XP_002505751.1">
    <property type="nucleotide sequence ID" value="XM_002505705.1"/>
</dbReference>
<keyword evidence="3" id="KW-1185">Reference proteome</keyword>
<dbReference type="eggNOG" id="ENOG502QVZR">
    <property type="taxonomic scope" value="Eukaryota"/>
</dbReference>
<keyword evidence="1" id="KW-1133">Transmembrane helix</keyword>
<gene>
    <name evidence="2" type="ORF">MICPUN_103805</name>
</gene>
<proteinExistence type="predicted"/>
<dbReference type="AlphaFoldDB" id="C1EGE6"/>
<dbReference type="EMBL" id="CP001331">
    <property type="protein sequence ID" value="ACO67009.1"/>
    <property type="molecule type" value="Genomic_DNA"/>
</dbReference>
<dbReference type="KEGG" id="mis:MICPUN_103805"/>
<keyword evidence="1" id="KW-0812">Transmembrane</keyword>
<dbReference type="InParanoid" id="C1EGE6"/>
<protein>
    <recommendedName>
        <fullName evidence="4">Apple domain-containing protein</fullName>
    </recommendedName>
</protein>
<organism evidence="2 3">
    <name type="scientific">Micromonas commoda (strain RCC299 / NOUM17 / CCMP2709)</name>
    <name type="common">Picoplanktonic green alga</name>
    <dbReference type="NCBI Taxonomy" id="296587"/>
    <lineage>
        <taxon>Eukaryota</taxon>
        <taxon>Viridiplantae</taxon>
        <taxon>Chlorophyta</taxon>
        <taxon>Mamiellophyceae</taxon>
        <taxon>Mamiellales</taxon>
        <taxon>Mamiellaceae</taxon>
        <taxon>Micromonas</taxon>
    </lineage>
</organism>
<feature type="transmembrane region" description="Helical" evidence="1">
    <location>
        <begin position="12"/>
        <end position="31"/>
    </location>
</feature>
<reference evidence="2 3" key="1">
    <citation type="journal article" date="2009" name="Science">
        <title>Green evolution and dynamic adaptations revealed by genomes of the marine picoeukaryotes Micromonas.</title>
        <authorList>
            <person name="Worden A.Z."/>
            <person name="Lee J.H."/>
            <person name="Mock T."/>
            <person name="Rouze P."/>
            <person name="Simmons M.P."/>
            <person name="Aerts A.L."/>
            <person name="Allen A.E."/>
            <person name="Cuvelier M.L."/>
            <person name="Derelle E."/>
            <person name="Everett M.V."/>
            <person name="Foulon E."/>
            <person name="Grimwood J."/>
            <person name="Gundlach H."/>
            <person name="Henrissat B."/>
            <person name="Napoli C."/>
            <person name="McDonald S.M."/>
            <person name="Parker M.S."/>
            <person name="Rombauts S."/>
            <person name="Salamov A."/>
            <person name="Von Dassow P."/>
            <person name="Badger J.H."/>
            <person name="Coutinho P.M."/>
            <person name="Demir E."/>
            <person name="Dubchak I."/>
            <person name="Gentemann C."/>
            <person name="Eikrem W."/>
            <person name="Gready J.E."/>
            <person name="John U."/>
            <person name="Lanier W."/>
            <person name="Lindquist E.A."/>
            <person name="Lucas S."/>
            <person name="Mayer K.F."/>
            <person name="Moreau H."/>
            <person name="Not F."/>
            <person name="Otillar R."/>
            <person name="Panaud O."/>
            <person name="Pangilinan J."/>
            <person name="Paulsen I."/>
            <person name="Piegu B."/>
            <person name="Poliakov A."/>
            <person name="Robbens S."/>
            <person name="Schmutz J."/>
            <person name="Toulza E."/>
            <person name="Wyss T."/>
            <person name="Zelensky A."/>
            <person name="Zhou K."/>
            <person name="Armbrust E.V."/>
            <person name="Bhattacharya D."/>
            <person name="Goodenough U.W."/>
            <person name="Van de Peer Y."/>
            <person name="Grigoriev I.V."/>
        </authorList>
    </citation>
    <scope>NUCLEOTIDE SEQUENCE [LARGE SCALE GENOMIC DNA]</scope>
    <source>
        <strain evidence="3">RCC299 / NOUM17</strain>
    </source>
</reference>
<dbReference type="PANTHER" id="PTHR33344">
    <property type="entry name" value="OS02G0761600 PROTEIN"/>
    <property type="match status" value="1"/>
</dbReference>
<evidence type="ECO:0000313" key="3">
    <source>
        <dbReference type="Proteomes" id="UP000002009"/>
    </source>
</evidence>
<evidence type="ECO:0000256" key="1">
    <source>
        <dbReference type="SAM" id="Phobius"/>
    </source>
</evidence>
<dbReference type="GeneID" id="8248680"/>
<name>C1EGE6_MICCC</name>
<keyword evidence="1" id="KW-0472">Membrane</keyword>
<dbReference type="PANTHER" id="PTHR33344:SF1">
    <property type="entry name" value="OS06G0214100 PROTEIN"/>
    <property type="match status" value="1"/>
</dbReference>
<sequence>MADPCAPRGPGRLIGVIFCLLMVLILAREIGALMGARVELPGTTENPTWTSPAAIREAVGTVRGQIVEAPVDARPETKRPPYGVNESVRLEEVDESCHGEASLDIDGPAVVWGLDHLLSSAQECCDRCKAQARGAREKGEGARACNSWVFCPLPECWSPDIWNHTLGECWLKTQDDARNPKINFRGAYPPAFRREHSTSPAHVPWQAGVLLE</sequence>
<dbReference type="OrthoDB" id="508259at2759"/>
<accession>C1EGE6</accession>
<dbReference type="STRING" id="296587.C1EGE6"/>